<reference evidence="1" key="1">
    <citation type="submission" date="2020-06" db="EMBL/GenBank/DDBJ databases">
        <authorList>
            <consortium name="Plant Systems Biology data submission"/>
        </authorList>
    </citation>
    <scope>NUCLEOTIDE SEQUENCE</scope>
    <source>
        <strain evidence="1">D6</strain>
    </source>
</reference>
<dbReference type="EMBL" id="CAICTM010001061">
    <property type="protein sequence ID" value="CAB9519980.1"/>
    <property type="molecule type" value="Genomic_DNA"/>
</dbReference>
<protein>
    <submittedName>
        <fullName evidence="1">Uncharacterized protein</fullName>
    </submittedName>
</protein>
<evidence type="ECO:0000313" key="1">
    <source>
        <dbReference type="EMBL" id="CAB9519980.1"/>
    </source>
</evidence>
<proteinExistence type="predicted"/>
<organism evidence="1 2">
    <name type="scientific">Seminavis robusta</name>
    <dbReference type="NCBI Taxonomy" id="568900"/>
    <lineage>
        <taxon>Eukaryota</taxon>
        <taxon>Sar</taxon>
        <taxon>Stramenopiles</taxon>
        <taxon>Ochrophyta</taxon>
        <taxon>Bacillariophyta</taxon>
        <taxon>Bacillariophyceae</taxon>
        <taxon>Bacillariophycidae</taxon>
        <taxon>Naviculales</taxon>
        <taxon>Naviculaceae</taxon>
        <taxon>Seminavis</taxon>
    </lineage>
</organism>
<evidence type="ECO:0000313" key="2">
    <source>
        <dbReference type="Proteomes" id="UP001153069"/>
    </source>
</evidence>
<accession>A0A9N8EK73</accession>
<name>A0A9N8EK73_9STRA</name>
<dbReference type="Proteomes" id="UP001153069">
    <property type="component" value="Unassembled WGS sequence"/>
</dbReference>
<gene>
    <name evidence="1" type="ORF">SEMRO_1063_G237020.1</name>
</gene>
<sequence length="200" mass="21064">MVAIQEQVFATAGVSETDLVQQLQSADSKSTFAVSEPVKSILQSLRTVAREPADYLFALQRNCSVSSRWVDDAMDGVKYFGIHVEGGLLLQASFDIFATGWPATNDFESTFMRACTGIELGGGGEISLLFGSVLGDATYQDLQCMGFLAGVDVHGIAGIGLDVGTLFNDQELFQIMAGGGLGLGAAFSICGTLKVSDSIL</sequence>
<keyword evidence="2" id="KW-1185">Reference proteome</keyword>
<comment type="caution">
    <text evidence="1">The sequence shown here is derived from an EMBL/GenBank/DDBJ whole genome shotgun (WGS) entry which is preliminary data.</text>
</comment>
<dbReference type="AlphaFoldDB" id="A0A9N8EK73"/>